<protein>
    <recommendedName>
        <fullName evidence="3">Photosystem I</fullName>
    </recommendedName>
</protein>
<dbReference type="InterPro" id="IPR036408">
    <property type="entry name" value="PSI_PsaA/B_sf"/>
</dbReference>
<dbReference type="EMBL" id="JAAGAX010000006">
    <property type="protein sequence ID" value="KAF2312930.1"/>
    <property type="molecule type" value="Genomic_DNA"/>
</dbReference>
<dbReference type="PANTHER" id="PTHR30128">
    <property type="entry name" value="OUTER MEMBRANE PROTEIN, OMPA-RELATED"/>
    <property type="match status" value="1"/>
</dbReference>
<accession>A0A6A6MGT7</accession>
<organism evidence="1 2">
    <name type="scientific">Hevea brasiliensis</name>
    <name type="common">Para rubber tree</name>
    <name type="synonym">Siphonia brasiliensis</name>
    <dbReference type="NCBI Taxonomy" id="3981"/>
    <lineage>
        <taxon>Eukaryota</taxon>
        <taxon>Viridiplantae</taxon>
        <taxon>Streptophyta</taxon>
        <taxon>Embryophyta</taxon>
        <taxon>Tracheophyta</taxon>
        <taxon>Spermatophyta</taxon>
        <taxon>Magnoliopsida</taxon>
        <taxon>eudicotyledons</taxon>
        <taxon>Gunneridae</taxon>
        <taxon>Pentapetalae</taxon>
        <taxon>rosids</taxon>
        <taxon>fabids</taxon>
        <taxon>Malpighiales</taxon>
        <taxon>Euphorbiaceae</taxon>
        <taxon>Crotonoideae</taxon>
        <taxon>Micrandreae</taxon>
        <taxon>Hevea</taxon>
    </lineage>
</organism>
<dbReference type="Pfam" id="PF00223">
    <property type="entry name" value="PsaA_PsaB"/>
    <property type="match status" value="3"/>
</dbReference>
<dbReference type="InterPro" id="IPR001280">
    <property type="entry name" value="PSI_PsaA/B"/>
</dbReference>
<keyword evidence="2" id="KW-1185">Reference proteome</keyword>
<evidence type="ECO:0000313" key="1">
    <source>
        <dbReference type="EMBL" id="KAF2312930.1"/>
    </source>
</evidence>
<evidence type="ECO:0000313" key="2">
    <source>
        <dbReference type="Proteomes" id="UP000467840"/>
    </source>
</evidence>
<gene>
    <name evidence="1" type="ORF">GH714_042473</name>
</gene>
<reference evidence="1 2" key="1">
    <citation type="journal article" date="2020" name="Mol. Plant">
        <title>The Chromosome-Based Rubber Tree Genome Provides New Insights into Spurge Genome Evolution and Rubber Biosynthesis.</title>
        <authorList>
            <person name="Liu J."/>
            <person name="Shi C."/>
            <person name="Shi C.C."/>
            <person name="Li W."/>
            <person name="Zhang Q.J."/>
            <person name="Zhang Y."/>
            <person name="Li K."/>
            <person name="Lu H.F."/>
            <person name="Shi C."/>
            <person name="Zhu S.T."/>
            <person name="Xiao Z.Y."/>
            <person name="Nan H."/>
            <person name="Yue Y."/>
            <person name="Zhu X.G."/>
            <person name="Wu Y."/>
            <person name="Hong X.N."/>
            <person name="Fan G.Y."/>
            <person name="Tong Y."/>
            <person name="Zhang D."/>
            <person name="Mao C.L."/>
            <person name="Liu Y.L."/>
            <person name="Hao S.J."/>
            <person name="Liu W.Q."/>
            <person name="Lv M.Q."/>
            <person name="Zhang H.B."/>
            <person name="Liu Y."/>
            <person name="Hu-Tang G.R."/>
            <person name="Wang J.P."/>
            <person name="Wang J.H."/>
            <person name="Sun Y.H."/>
            <person name="Ni S.B."/>
            <person name="Chen W.B."/>
            <person name="Zhang X.C."/>
            <person name="Jiao Y.N."/>
            <person name="Eichler E.E."/>
            <person name="Li G.H."/>
            <person name="Liu X."/>
            <person name="Gao L.Z."/>
        </authorList>
    </citation>
    <scope>NUCLEOTIDE SEQUENCE [LARGE SCALE GENOMIC DNA]</scope>
    <source>
        <strain evidence="2">cv. GT1</strain>
        <tissue evidence="1">Leaf</tissue>
    </source>
</reference>
<dbReference type="SUPFAM" id="SSF81558">
    <property type="entry name" value="Photosystem I subunits PsaA/PsaB"/>
    <property type="match status" value="2"/>
</dbReference>
<comment type="caution">
    <text evidence="1">The sequence shown here is derived from an EMBL/GenBank/DDBJ whole genome shotgun (WGS) entry which is preliminary data.</text>
</comment>
<dbReference type="Proteomes" id="UP000467840">
    <property type="component" value="Chromosome 14"/>
</dbReference>
<sequence>MALRFPRFSQGLAQNPTTRRIWFGIATAHDFESHDDITEERLYQNIFASYFGQLAIIFLWTSGNLFHVAWQGNFEAWVQDPLHVRPIAHAIWDPHFGQPAMEAFTRGGAHGPVNIAYSSVYQWCLTSGLVTPTTKMETERFVVQKCRISSQSSFVRTIQSKLFGLDMTFSPCRYSRLPGEYVQWNNFLDVLPHPQGLGPLFTGQWNLYAQNPDSGPGDFLVHNVIALGLHTTTLILVKGALDACGSKLMPDKKDFGYSFPCDGPRRGGTCDISDWDAFFLEVF</sequence>
<dbReference type="GO" id="GO:0015979">
    <property type="term" value="P:photosynthesis"/>
    <property type="evidence" value="ECO:0007669"/>
    <property type="project" value="InterPro"/>
</dbReference>
<dbReference type="GO" id="GO:0009535">
    <property type="term" value="C:chloroplast thylakoid membrane"/>
    <property type="evidence" value="ECO:0007669"/>
    <property type="project" value="TreeGrafter"/>
</dbReference>
<dbReference type="Gene3D" id="1.20.1130.10">
    <property type="entry name" value="Photosystem I PsaA/PsaB"/>
    <property type="match status" value="2"/>
</dbReference>
<dbReference type="AlphaFoldDB" id="A0A6A6MGT7"/>
<dbReference type="PANTHER" id="PTHR30128:SF19">
    <property type="entry name" value="PHOTOSYSTEM I P700 CHLOROPHYLL A APOPROTEIN A1-RELATED"/>
    <property type="match status" value="1"/>
</dbReference>
<evidence type="ECO:0008006" key="3">
    <source>
        <dbReference type="Google" id="ProtNLM"/>
    </source>
</evidence>
<name>A0A6A6MGT7_HEVBR</name>
<proteinExistence type="predicted"/>